<evidence type="ECO:0000313" key="2">
    <source>
        <dbReference type="Proteomes" id="UP000027153"/>
    </source>
</evidence>
<sequence length="140" mass="15000">MIAAPVTMFGFGFGFGATESKGPTAAITVENVPDTLKIDLKIQHKGGDRLAGGDWGLSIVPVGQPPVYQPSLTDFKVGEQIITMNVTNHPGAVYNVTNTAVNITYGDYPAARLVAGQKYDVKIIVYPFQSMVLDTVVEVR</sequence>
<reference evidence="1 2" key="1">
    <citation type="journal article" date="2013" name="Nature">
        <title>Anaerobic oxidation of methane coupled to nitrate reduction in a novel archaeal lineage.</title>
        <authorList>
            <person name="Haroon M.F."/>
            <person name="Hu S."/>
            <person name="Shi Y."/>
            <person name="Imelfort M."/>
            <person name="Keller J."/>
            <person name="Hugenholtz P."/>
            <person name="Yuan Z."/>
            <person name="Tyson G.W."/>
        </authorList>
    </citation>
    <scope>NUCLEOTIDE SEQUENCE [LARGE SCALE GENOMIC DNA]</scope>
    <source>
        <strain evidence="1 2">ANME-2d</strain>
    </source>
</reference>
<keyword evidence="2" id="KW-1185">Reference proteome</keyword>
<proteinExistence type="predicted"/>
<evidence type="ECO:0000313" key="1">
    <source>
        <dbReference type="EMBL" id="KCZ71697.1"/>
    </source>
</evidence>
<accession>A0A062V2V0</accession>
<organism evidence="1 2">
    <name type="scientific">Candidatus Methanoperedens nitratireducens</name>
    <dbReference type="NCBI Taxonomy" id="1392998"/>
    <lineage>
        <taxon>Archaea</taxon>
        <taxon>Methanobacteriati</taxon>
        <taxon>Methanobacteriota</taxon>
        <taxon>Stenosarchaea group</taxon>
        <taxon>Methanomicrobia</taxon>
        <taxon>Methanosarcinales</taxon>
        <taxon>ANME-2 cluster</taxon>
        <taxon>Candidatus Methanoperedentaceae</taxon>
        <taxon>Candidatus Methanoperedens</taxon>
    </lineage>
</organism>
<dbReference type="AlphaFoldDB" id="A0A062V2V0"/>
<dbReference type="EMBL" id="JMIY01000005">
    <property type="protein sequence ID" value="KCZ71697.1"/>
    <property type="molecule type" value="Genomic_DNA"/>
</dbReference>
<comment type="caution">
    <text evidence="1">The sequence shown here is derived from an EMBL/GenBank/DDBJ whole genome shotgun (WGS) entry which is preliminary data.</text>
</comment>
<dbReference type="OrthoDB" id="149702at2157"/>
<gene>
    <name evidence="1" type="ORF">ANME2D_02434</name>
</gene>
<evidence type="ECO:0008006" key="3">
    <source>
        <dbReference type="Google" id="ProtNLM"/>
    </source>
</evidence>
<dbReference type="PATRIC" id="fig|1392998.3.peg.2427"/>
<name>A0A062V2V0_9EURY</name>
<dbReference type="Proteomes" id="UP000027153">
    <property type="component" value="Unassembled WGS sequence"/>
</dbReference>
<protein>
    <recommendedName>
        <fullName evidence="3">Archaeal Type IV pilin N-terminal domain-containing protein</fullName>
    </recommendedName>
</protein>
<dbReference type="RefSeq" id="WP_157834096.1">
    <property type="nucleotide sequence ID" value="NZ_JMIY01000005.1"/>
</dbReference>